<feature type="compositionally biased region" description="Basic and acidic residues" evidence="1">
    <location>
        <begin position="1"/>
        <end position="46"/>
    </location>
</feature>
<accession>A0A4Y8LJB8</accession>
<dbReference type="Proteomes" id="UP000297776">
    <property type="component" value="Unassembled WGS sequence"/>
</dbReference>
<evidence type="ECO:0000313" key="4">
    <source>
        <dbReference type="EMBL" id="TFE03110.1"/>
    </source>
</evidence>
<dbReference type="Gene3D" id="3.10.350.10">
    <property type="entry name" value="LysM domain"/>
    <property type="match status" value="1"/>
</dbReference>
<keyword evidence="2" id="KW-0472">Membrane</keyword>
<dbReference type="SUPFAM" id="SSF54106">
    <property type="entry name" value="LysM domain"/>
    <property type="match status" value="1"/>
</dbReference>
<evidence type="ECO:0000256" key="2">
    <source>
        <dbReference type="SAM" id="Phobius"/>
    </source>
</evidence>
<feature type="domain" description="LysM" evidence="3">
    <location>
        <begin position="184"/>
        <end position="230"/>
    </location>
</feature>
<evidence type="ECO:0000313" key="5">
    <source>
        <dbReference type="Proteomes" id="UP000297776"/>
    </source>
</evidence>
<feature type="region of interest" description="Disordered" evidence="1">
    <location>
        <begin position="1"/>
        <end position="47"/>
    </location>
</feature>
<dbReference type="InterPro" id="IPR018392">
    <property type="entry name" value="LysM"/>
</dbReference>
<feature type="transmembrane region" description="Helical" evidence="2">
    <location>
        <begin position="52"/>
        <end position="77"/>
    </location>
</feature>
<organism evidence="4 5">
    <name type="scientific">Jeotgalibacillus salarius</name>
    <dbReference type="NCBI Taxonomy" id="546023"/>
    <lineage>
        <taxon>Bacteria</taxon>
        <taxon>Bacillati</taxon>
        <taxon>Bacillota</taxon>
        <taxon>Bacilli</taxon>
        <taxon>Bacillales</taxon>
        <taxon>Caryophanaceae</taxon>
        <taxon>Jeotgalibacillus</taxon>
    </lineage>
</organism>
<dbReference type="AlphaFoldDB" id="A0A4Y8LJB8"/>
<dbReference type="CDD" id="cd00118">
    <property type="entry name" value="LysM"/>
    <property type="match status" value="1"/>
</dbReference>
<dbReference type="InterPro" id="IPR036779">
    <property type="entry name" value="LysM_dom_sf"/>
</dbReference>
<dbReference type="Pfam" id="PF01476">
    <property type="entry name" value="LysM"/>
    <property type="match status" value="1"/>
</dbReference>
<protein>
    <submittedName>
        <fullName evidence="4">LysM peptidoglycan-binding domain-containing protein</fullName>
    </submittedName>
</protein>
<comment type="caution">
    <text evidence="4">The sequence shown here is derived from an EMBL/GenBank/DDBJ whole genome shotgun (WGS) entry which is preliminary data.</text>
</comment>
<dbReference type="OrthoDB" id="2583609at2"/>
<keyword evidence="2" id="KW-0812">Transmembrane</keyword>
<dbReference type="RefSeq" id="WP_134380172.1">
    <property type="nucleotide sequence ID" value="NZ_SORX01000002.1"/>
</dbReference>
<feature type="compositionally biased region" description="Polar residues" evidence="1">
    <location>
        <begin position="173"/>
        <end position="191"/>
    </location>
</feature>
<reference evidence="4 5" key="1">
    <citation type="submission" date="2019-03" db="EMBL/GenBank/DDBJ databases">
        <authorList>
            <person name="Yang Y."/>
        </authorList>
    </citation>
    <scope>NUCLEOTIDE SEQUENCE [LARGE SCALE GENOMIC DNA]</scope>
    <source>
        <strain evidence="4 5">ASL-1</strain>
    </source>
</reference>
<keyword evidence="5" id="KW-1185">Reference proteome</keyword>
<dbReference type="PROSITE" id="PS51782">
    <property type="entry name" value="LYSM"/>
    <property type="match status" value="1"/>
</dbReference>
<dbReference type="EMBL" id="SORX01000002">
    <property type="protein sequence ID" value="TFE03110.1"/>
    <property type="molecule type" value="Genomic_DNA"/>
</dbReference>
<dbReference type="SMART" id="SM00257">
    <property type="entry name" value="LysM"/>
    <property type="match status" value="1"/>
</dbReference>
<name>A0A4Y8LJB8_9BACL</name>
<evidence type="ECO:0000259" key="3">
    <source>
        <dbReference type="PROSITE" id="PS51782"/>
    </source>
</evidence>
<evidence type="ECO:0000256" key="1">
    <source>
        <dbReference type="SAM" id="MobiDB-lite"/>
    </source>
</evidence>
<feature type="compositionally biased region" description="Acidic residues" evidence="1">
    <location>
        <begin position="121"/>
        <end position="172"/>
    </location>
</feature>
<proteinExistence type="predicted"/>
<feature type="region of interest" description="Disordered" evidence="1">
    <location>
        <begin position="102"/>
        <end position="191"/>
    </location>
</feature>
<gene>
    <name evidence="4" type="ORF">E2626_04670</name>
</gene>
<keyword evidence="2" id="KW-1133">Transmembrane helix</keyword>
<sequence>MKRDPYRDRAEKDRKEILASKKDDAREDSNVKSRLELHSKKREEKKSNKKPFPLIGLLLASFVLLPLTVVLVSIFLFSNNESSITNATLENSNEFQIEKNRETALSDKAEPVLAGTISNDDNQEGVPAEEAEEEPLEETVEETVEEPIEEPAESPEAPAEEEPVEEPVEEPQDSSNEAGSPSGSTHTVQANETLYRISVNYGLGPDGVEQLKQLNGLGDNEIYVGQVLQLP</sequence>